<sequence>MFWALPTGLTCLGEKLPEKMKEYRRFVEEGLVKKIEDPFQKLVAQSILGSERFVEGIIPNCAFGINRFCCFAHS</sequence>
<dbReference type="Proteomes" id="UP001594351">
    <property type="component" value="Unassembled WGS sequence"/>
</dbReference>
<comment type="caution">
    <text evidence="1">The sequence shown here is derived from an EMBL/GenBank/DDBJ whole genome shotgun (WGS) entry which is preliminary data.</text>
</comment>
<accession>A0ABV6Z2K5</accession>
<evidence type="ECO:0000313" key="2">
    <source>
        <dbReference type="Proteomes" id="UP001594351"/>
    </source>
</evidence>
<proteinExistence type="predicted"/>
<dbReference type="EMBL" id="JBHPBY010000350">
    <property type="protein sequence ID" value="MFC1852687.1"/>
    <property type="molecule type" value="Genomic_DNA"/>
</dbReference>
<protein>
    <submittedName>
        <fullName evidence="1">Uncharacterized protein</fullName>
    </submittedName>
</protein>
<name>A0ABV6Z2K5_UNCC1</name>
<organism evidence="1 2">
    <name type="scientific">candidate division CSSED10-310 bacterium</name>
    <dbReference type="NCBI Taxonomy" id="2855610"/>
    <lineage>
        <taxon>Bacteria</taxon>
        <taxon>Bacteria division CSSED10-310</taxon>
    </lineage>
</organism>
<evidence type="ECO:0000313" key="1">
    <source>
        <dbReference type="EMBL" id="MFC1852687.1"/>
    </source>
</evidence>
<reference evidence="1 2" key="1">
    <citation type="submission" date="2024-09" db="EMBL/GenBank/DDBJ databases">
        <title>Laminarin stimulates single cell rates of sulfate reduction while oxygen inhibits transcriptomic activity in coastal marine sediment.</title>
        <authorList>
            <person name="Lindsay M."/>
            <person name="Orcutt B."/>
            <person name="Emerson D."/>
            <person name="Stepanauskas R."/>
            <person name="D'Angelo T."/>
        </authorList>
    </citation>
    <scope>NUCLEOTIDE SEQUENCE [LARGE SCALE GENOMIC DNA]</scope>
    <source>
        <strain evidence="1">SAG AM-311-K15</strain>
    </source>
</reference>
<keyword evidence="2" id="KW-1185">Reference proteome</keyword>
<gene>
    <name evidence="1" type="ORF">ACFL27_21010</name>
</gene>